<dbReference type="STRING" id="573501.SAMN04487999_1526"/>
<evidence type="ECO:0008006" key="6">
    <source>
        <dbReference type="Google" id="ProtNLM"/>
    </source>
</evidence>
<dbReference type="AlphaFoldDB" id="A0A1M5XIM1"/>
<keyword evidence="1" id="KW-0472">Membrane</keyword>
<evidence type="ECO:0000313" key="2">
    <source>
        <dbReference type="EMBL" id="RXG30071.1"/>
    </source>
</evidence>
<reference evidence="3" key="2">
    <citation type="submission" date="2016-11" db="EMBL/GenBank/DDBJ databases">
        <authorList>
            <person name="Jaros S."/>
            <person name="Januszkiewicz K."/>
            <person name="Wedrychowicz H."/>
        </authorList>
    </citation>
    <scope>NUCLEOTIDE SEQUENCE [LARGE SCALE GENOMIC DNA]</scope>
    <source>
        <strain evidence="3">DSM 19859</strain>
    </source>
</reference>
<name>A0A1M5XIM1_9FLAO</name>
<feature type="transmembrane region" description="Helical" evidence="1">
    <location>
        <begin position="67"/>
        <end position="91"/>
    </location>
</feature>
<evidence type="ECO:0000256" key="1">
    <source>
        <dbReference type="SAM" id="Phobius"/>
    </source>
</evidence>
<dbReference type="EMBL" id="FQXT01000003">
    <property type="protein sequence ID" value="SHH99651.1"/>
    <property type="molecule type" value="Genomic_DNA"/>
</dbReference>
<dbReference type="EMBL" id="QOVN01000002">
    <property type="protein sequence ID" value="RXG30071.1"/>
    <property type="molecule type" value="Genomic_DNA"/>
</dbReference>
<dbReference type="Proteomes" id="UP000184240">
    <property type="component" value="Unassembled WGS sequence"/>
</dbReference>
<gene>
    <name evidence="2" type="ORF">DSM01_820</name>
    <name evidence="3" type="ORF">SAMN04487999_1526</name>
</gene>
<keyword evidence="1" id="KW-1133">Transmembrane helix</keyword>
<sequence length="92" mass="10942">MGVLKTRKNKKYSYSPRYYEGEGSPFKLESKFDQYRKATLENKGLKKKFTTALDDFKYNKDERANKITLIILMVLVFLFLYIIDFDLSIFFG</sequence>
<proteinExistence type="predicted"/>
<dbReference type="Proteomes" id="UP000290037">
    <property type="component" value="Unassembled WGS sequence"/>
</dbReference>
<evidence type="ECO:0000313" key="3">
    <source>
        <dbReference type="EMBL" id="SHH99651.1"/>
    </source>
</evidence>
<evidence type="ECO:0000313" key="5">
    <source>
        <dbReference type="Proteomes" id="UP000290037"/>
    </source>
</evidence>
<keyword evidence="1" id="KW-0812">Transmembrane</keyword>
<reference evidence="2 5" key="3">
    <citation type="submission" date="2018-07" db="EMBL/GenBank/DDBJ databases">
        <title>Leeuwenhoekiella genomics.</title>
        <authorList>
            <person name="Tahon G."/>
            <person name="Willems A."/>
        </authorList>
    </citation>
    <scope>NUCLEOTIDE SEQUENCE [LARGE SCALE GENOMIC DNA]</scope>
    <source>
        <strain evidence="2 5">LMG 24856</strain>
    </source>
</reference>
<dbReference type="OrthoDB" id="1139505at2"/>
<keyword evidence="5" id="KW-1185">Reference proteome</keyword>
<accession>A0A1M5XIM1</accession>
<dbReference type="RefSeq" id="WP_072981942.1">
    <property type="nucleotide sequence ID" value="NZ_CAXPJH010000005.1"/>
</dbReference>
<evidence type="ECO:0000313" key="4">
    <source>
        <dbReference type="Proteomes" id="UP000184240"/>
    </source>
</evidence>
<organism evidence="3 4">
    <name type="scientific">Leeuwenhoekiella palythoae</name>
    <dbReference type="NCBI Taxonomy" id="573501"/>
    <lineage>
        <taxon>Bacteria</taxon>
        <taxon>Pseudomonadati</taxon>
        <taxon>Bacteroidota</taxon>
        <taxon>Flavobacteriia</taxon>
        <taxon>Flavobacteriales</taxon>
        <taxon>Flavobacteriaceae</taxon>
        <taxon>Leeuwenhoekiella</taxon>
    </lineage>
</organism>
<reference evidence="4" key="1">
    <citation type="submission" date="2016-11" db="EMBL/GenBank/DDBJ databases">
        <authorList>
            <person name="Varghese N."/>
            <person name="Submissions S."/>
        </authorList>
    </citation>
    <scope>NUCLEOTIDE SEQUENCE [LARGE SCALE GENOMIC DNA]</scope>
    <source>
        <strain evidence="4">DSM 19859</strain>
    </source>
</reference>
<protein>
    <recommendedName>
        <fullName evidence="6">Riboflavin synthase subunit beta</fullName>
    </recommendedName>
</protein>